<keyword evidence="2" id="KW-1185">Reference proteome</keyword>
<dbReference type="Proteomes" id="UP001449795">
    <property type="component" value="Chromosome"/>
</dbReference>
<dbReference type="RefSeq" id="WP_342629782.1">
    <property type="nucleotide sequence ID" value="NZ_CP152276.1"/>
</dbReference>
<accession>A0ABZ3DAC4</accession>
<evidence type="ECO:0000313" key="1">
    <source>
        <dbReference type="EMBL" id="XAE44530.1"/>
    </source>
</evidence>
<gene>
    <name evidence="1" type="ORF">AAC691_08925</name>
</gene>
<organism evidence="1 2">
    <name type="scientific">Nguyenibacter vanlangensis</name>
    <dbReference type="NCBI Taxonomy" id="1216886"/>
    <lineage>
        <taxon>Bacteria</taxon>
        <taxon>Pseudomonadati</taxon>
        <taxon>Pseudomonadota</taxon>
        <taxon>Alphaproteobacteria</taxon>
        <taxon>Acetobacterales</taxon>
        <taxon>Acetobacteraceae</taxon>
        <taxon>Nguyenibacter</taxon>
    </lineage>
</organism>
<reference evidence="1 2" key="1">
    <citation type="submission" date="2024-04" db="EMBL/GenBank/DDBJ databases">
        <title>Complete genome sequence of Nguyenibacter vanlangesis HBCM-1154, a strain capable of nitrogen fixation, IAA production, and phosphorus solubilization isolated from sugarcane soil.</title>
        <authorList>
            <person name="MY HANH P."/>
        </authorList>
    </citation>
    <scope>NUCLEOTIDE SEQUENCE [LARGE SCALE GENOMIC DNA]</scope>
    <source>
        <strain evidence="1 2">HBCM 1154</strain>
    </source>
</reference>
<evidence type="ECO:0000313" key="2">
    <source>
        <dbReference type="Proteomes" id="UP001449795"/>
    </source>
</evidence>
<dbReference type="EMBL" id="CP152276">
    <property type="protein sequence ID" value="XAE44530.1"/>
    <property type="molecule type" value="Genomic_DNA"/>
</dbReference>
<protein>
    <submittedName>
        <fullName evidence="1">Uncharacterized protein</fullName>
    </submittedName>
</protein>
<proteinExistence type="predicted"/>
<sequence length="80" mass="9394">MSDQSRKHALEIPIIPGQIVKFRYKNWQGIVAERTAEFEALLFTSNEWHRTPQWLVKAIDLDKGEVRLFALRDMVPLDND</sequence>
<name>A0ABZ3DAC4_9PROT</name>